<comment type="function">
    <text evidence="10">F(1)F(0) ATP synthase produces ATP from ADP in the presence of a proton or sodium gradient. F-type ATPases consist of two structural domains, F(1) containing the extramembraneous catalytic core and F(0) containing the membrane proton channel, linked together by a central stalk and a peripheral stalk. During catalysis, ATP synthesis in the catalytic domain of F(1) is coupled via a rotary mechanism of the central stalk subunits to proton translocation.</text>
</comment>
<evidence type="ECO:0000256" key="5">
    <source>
        <dbReference type="ARBA" id="ARBA00022692"/>
    </source>
</evidence>
<evidence type="ECO:0000256" key="12">
    <source>
        <dbReference type="SAM" id="Phobius"/>
    </source>
</evidence>
<keyword evidence="3 11" id="KW-0813">Transport</keyword>
<proteinExistence type="inferred from homology"/>
<dbReference type="GO" id="GO:0015986">
    <property type="term" value="P:proton motive force-driven ATP synthesis"/>
    <property type="evidence" value="ECO:0007669"/>
    <property type="project" value="InterPro"/>
</dbReference>
<evidence type="ECO:0000256" key="4">
    <source>
        <dbReference type="ARBA" id="ARBA00022547"/>
    </source>
</evidence>
<evidence type="ECO:0000256" key="8">
    <source>
        <dbReference type="ARBA" id="ARBA00023065"/>
    </source>
</evidence>
<comment type="similarity">
    <text evidence="2 11">Belongs to the ATPase B chain family.</text>
</comment>
<reference evidence="13" key="1">
    <citation type="journal article" date="2021" name="J. Phycol.">
        <title>Olisthodiscus represents a new class of Ochrophyta.</title>
        <authorList>
            <person name="Barcyte D."/>
            <person name="Eikrem W."/>
            <person name="Engesmo A."/>
            <person name="Seoane S."/>
            <person name="Wohlmann J."/>
            <person name="Horak A."/>
            <person name="Yurchenko T."/>
            <person name="Elias M."/>
        </authorList>
    </citation>
    <scope>NUCLEOTIDE SEQUENCE</scope>
    <source>
        <strain evidence="13">K-0444</strain>
    </source>
</reference>
<keyword evidence="6 11" id="KW-0375">Hydrogen ion transport</keyword>
<dbReference type="InterPro" id="IPR002146">
    <property type="entry name" value="ATP_synth_b/b'su_bac/chlpt"/>
</dbReference>
<dbReference type="CDD" id="cd06503">
    <property type="entry name" value="ATP-synt_Fo_b"/>
    <property type="match status" value="1"/>
</dbReference>
<dbReference type="EMBL" id="MT859097">
    <property type="protein sequence ID" value="QQW50517.1"/>
    <property type="molecule type" value="Genomic_DNA"/>
</dbReference>
<gene>
    <name evidence="13" type="primary">atpG</name>
</gene>
<keyword evidence="7 12" id="KW-1133">Transmembrane helix</keyword>
<geneLocation type="plastid" evidence="13"/>
<evidence type="ECO:0000256" key="6">
    <source>
        <dbReference type="ARBA" id="ARBA00022781"/>
    </source>
</evidence>
<keyword evidence="8 11" id="KW-0406">Ion transport</keyword>
<evidence type="ECO:0000256" key="3">
    <source>
        <dbReference type="ARBA" id="ARBA00022448"/>
    </source>
</evidence>
<evidence type="ECO:0000256" key="10">
    <source>
        <dbReference type="ARBA" id="ARBA00025198"/>
    </source>
</evidence>
<dbReference type="PANTHER" id="PTHR33445:SF2">
    <property type="entry name" value="ATP SYNTHASE SUBUNIT B', CHLOROPLASTIC"/>
    <property type="match status" value="1"/>
</dbReference>
<evidence type="ECO:0000256" key="11">
    <source>
        <dbReference type="RuleBase" id="RU003848"/>
    </source>
</evidence>
<protein>
    <submittedName>
        <fullName evidence="13">ATP synthase CF0 subunit II</fullName>
    </submittedName>
</protein>
<evidence type="ECO:0000313" key="13">
    <source>
        <dbReference type="EMBL" id="QQW50517.1"/>
    </source>
</evidence>
<dbReference type="InterPro" id="IPR050059">
    <property type="entry name" value="ATP_synthase_B_chain"/>
</dbReference>
<keyword evidence="4 11" id="KW-0138">CF(0)</keyword>
<dbReference type="GO" id="GO:0045259">
    <property type="term" value="C:proton-transporting ATP synthase complex"/>
    <property type="evidence" value="ECO:0007669"/>
    <property type="project" value="UniProtKB-KW"/>
</dbReference>
<accession>A0A7U0QGJ4</accession>
<organism evidence="13">
    <name type="scientific">Olisthodiscus luteus</name>
    <name type="common">Marine phytoflagellate</name>
    <dbReference type="NCBI Taxonomy" id="83000"/>
    <lineage>
        <taxon>Eukaryota</taxon>
        <taxon>Sar</taxon>
        <taxon>Stramenopiles</taxon>
        <taxon>Ochrophyta</taxon>
        <taxon>Olisthodiscophyceae</taxon>
        <taxon>Olisthodiscaceae</taxon>
        <taxon>Olisthodiscus</taxon>
    </lineage>
</organism>
<dbReference type="GeneID" id="67154466"/>
<keyword evidence="9 12" id="KW-0472">Membrane</keyword>
<keyword evidence="13" id="KW-0934">Plastid</keyword>
<comment type="subcellular location">
    <subcellularLocation>
        <location evidence="1">Membrane</location>
        <topology evidence="1">Single-pass membrane protein</topology>
    </subcellularLocation>
</comment>
<dbReference type="GO" id="GO:0046961">
    <property type="term" value="F:proton-transporting ATPase activity, rotational mechanism"/>
    <property type="evidence" value="ECO:0007669"/>
    <property type="project" value="TreeGrafter"/>
</dbReference>
<feature type="transmembrane region" description="Helical" evidence="12">
    <location>
        <begin position="24"/>
        <end position="45"/>
    </location>
</feature>
<evidence type="ECO:0000256" key="2">
    <source>
        <dbReference type="ARBA" id="ARBA00005513"/>
    </source>
</evidence>
<dbReference type="PANTHER" id="PTHR33445">
    <property type="entry name" value="ATP SYNTHASE SUBUNIT B', CHLOROPLASTIC"/>
    <property type="match status" value="1"/>
</dbReference>
<evidence type="ECO:0000256" key="1">
    <source>
        <dbReference type="ARBA" id="ARBA00004167"/>
    </source>
</evidence>
<keyword evidence="5 11" id="KW-0812">Transmembrane</keyword>
<evidence type="ECO:0000256" key="7">
    <source>
        <dbReference type="ARBA" id="ARBA00022989"/>
    </source>
</evidence>
<dbReference type="RefSeq" id="YP_010152856.1">
    <property type="nucleotide sequence ID" value="NC_057170.1"/>
</dbReference>
<name>A0A7U0QGJ4_OLILU</name>
<dbReference type="AlphaFoldDB" id="A0A7U0QGJ4"/>
<sequence length="156" mass="17797">MTDFSNSFLILAEEPSGGLFDFGLTLPAMMAQFLLLTLVLNIILYDPLLKVIDKRETYISSNLKKALGMMNEAELLTGVYQKRLEKAKIQAEQRSDKLDKSYKEMISFDLDVISSSLNNCVEKTLTGFSLEKYRLLNELEKDIESVSKNIVKIFIR</sequence>
<dbReference type="Pfam" id="PF00430">
    <property type="entry name" value="ATP-synt_B"/>
    <property type="match status" value="1"/>
</dbReference>
<evidence type="ECO:0000256" key="9">
    <source>
        <dbReference type="ARBA" id="ARBA00023136"/>
    </source>
</evidence>